<dbReference type="EMBL" id="JAKROA010000006">
    <property type="protein sequence ID" value="KAL5106374.1"/>
    <property type="molecule type" value="Genomic_DNA"/>
</dbReference>
<organism evidence="1 2">
    <name type="scientific">Taenia crassiceps</name>
    <dbReference type="NCBI Taxonomy" id="6207"/>
    <lineage>
        <taxon>Eukaryota</taxon>
        <taxon>Metazoa</taxon>
        <taxon>Spiralia</taxon>
        <taxon>Lophotrochozoa</taxon>
        <taxon>Platyhelminthes</taxon>
        <taxon>Cestoda</taxon>
        <taxon>Eucestoda</taxon>
        <taxon>Cyclophyllidea</taxon>
        <taxon>Taeniidae</taxon>
        <taxon>Taenia</taxon>
    </lineage>
</organism>
<proteinExistence type="predicted"/>
<evidence type="ECO:0000313" key="1">
    <source>
        <dbReference type="EMBL" id="KAL5106374.1"/>
    </source>
</evidence>
<name>A0ABR4QA77_9CEST</name>
<gene>
    <name evidence="1" type="ORF">TcWFU_008327</name>
</gene>
<comment type="caution">
    <text evidence="1">The sequence shown here is derived from an EMBL/GenBank/DDBJ whole genome shotgun (WGS) entry which is preliminary data.</text>
</comment>
<evidence type="ECO:0000313" key="2">
    <source>
        <dbReference type="Proteomes" id="UP001651158"/>
    </source>
</evidence>
<sequence>MQSREISRTSKQRLNDFSKLATTISLDCLEAYRSTPAMTESSNVLAAFKWIRSATSILDNTELRNHTTELVEGYLLSFFIFTTMISGQNLRFLATTISNVLSNI</sequence>
<keyword evidence="2" id="KW-1185">Reference proteome</keyword>
<dbReference type="Proteomes" id="UP001651158">
    <property type="component" value="Unassembled WGS sequence"/>
</dbReference>
<protein>
    <submittedName>
        <fullName evidence="1">Uncharacterized protein</fullName>
    </submittedName>
</protein>
<reference evidence="1 2" key="1">
    <citation type="journal article" date="2022" name="Front. Cell. Infect. Microbiol.">
        <title>The Genomes of Two Strains of Taenia crassiceps the Animal Model for the Study of Human Cysticercosis.</title>
        <authorList>
            <person name="Bobes R.J."/>
            <person name="Estrada K."/>
            <person name="Rios-Valencia D.G."/>
            <person name="Calderon-Gallegos A."/>
            <person name="de la Torre P."/>
            <person name="Carrero J.C."/>
            <person name="Sanchez-Flores A."/>
            <person name="Laclette J.P."/>
        </authorList>
    </citation>
    <scope>NUCLEOTIDE SEQUENCE [LARGE SCALE GENOMIC DNA]</scope>
    <source>
        <strain evidence="1">WFUcys</strain>
    </source>
</reference>
<accession>A0ABR4QA77</accession>